<proteinExistence type="predicted"/>
<keyword evidence="3" id="KW-1185">Reference proteome</keyword>
<accession>A0A182WJ28</accession>
<dbReference type="PANTHER" id="PTHR33198:SF19">
    <property type="entry name" value="CCHC-TYPE DOMAIN-CONTAINING PROTEIN"/>
    <property type="match status" value="1"/>
</dbReference>
<name>A0A182WJ28_9DIPT</name>
<reference evidence="3" key="1">
    <citation type="submission" date="2013-03" db="EMBL/GenBank/DDBJ databases">
        <title>The Genome Sequence of Anopheles minimus MINIMUS1.</title>
        <authorList>
            <consortium name="The Broad Institute Genomics Platform"/>
            <person name="Neafsey D.E."/>
            <person name="Walton C."/>
            <person name="Walker B."/>
            <person name="Young S.K."/>
            <person name="Zeng Q."/>
            <person name="Gargeya S."/>
            <person name="Fitzgerald M."/>
            <person name="Haas B."/>
            <person name="Abouelleil A."/>
            <person name="Allen A.W."/>
            <person name="Alvarado L."/>
            <person name="Arachchi H.M."/>
            <person name="Berlin A.M."/>
            <person name="Chapman S.B."/>
            <person name="Gainer-Dewar J."/>
            <person name="Goldberg J."/>
            <person name="Griggs A."/>
            <person name="Gujja S."/>
            <person name="Hansen M."/>
            <person name="Howarth C."/>
            <person name="Imamovic A."/>
            <person name="Ireland A."/>
            <person name="Larimer J."/>
            <person name="McCowan C."/>
            <person name="Murphy C."/>
            <person name="Pearson M."/>
            <person name="Poon T.W."/>
            <person name="Priest M."/>
            <person name="Roberts A."/>
            <person name="Saif S."/>
            <person name="Shea T."/>
            <person name="Sisk P."/>
            <person name="Sykes S."/>
            <person name="Wortman J."/>
            <person name="Nusbaum C."/>
            <person name="Birren B."/>
        </authorList>
    </citation>
    <scope>NUCLEOTIDE SEQUENCE [LARGE SCALE GENOMIC DNA]</scope>
    <source>
        <strain evidence="3">MINIMUS1</strain>
    </source>
</reference>
<dbReference type="Pfam" id="PF03732">
    <property type="entry name" value="Retrotrans_gag"/>
    <property type="match status" value="1"/>
</dbReference>
<dbReference type="EnsemblMetazoa" id="AMIN010382-RA">
    <property type="protein sequence ID" value="AMIN010382-PA"/>
    <property type="gene ID" value="AMIN010382"/>
</dbReference>
<dbReference type="PANTHER" id="PTHR33198">
    <property type="entry name" value="ANK_REP_REGION DOMAIN-CONTAINING PROTEIN-RELATED"/>
    <property type="match status" value="1"/>
</dbReference>
<evidence type="ECO:0000259" key="1">
    <source>
        <dbReference type="Pfam" id="PF03732"/>
    </source>
</evidence>
<sequence length="688" mass="77500">MASGQLIGTIPEFIVNCDDWNVYYERLEQFFEVNEVEPGKRSAFLISCIGSYAYKSLRDLCHPSLPKDRPFEELCELLRKQYSPQVAIFRERTLFYNATQTAGENVTQWYGRLKKLSVDCKFGSSLEAILLDKFITGLRPGQVLDRLCEENETIRLEQALDIAVNKECAVRETAYLTPPAAYPAAGACGRCVCGGEVAPSEDGSYGGEQPKARDSKSLPSKMVGQAMIGSIPEFNDFVDDWNVYQERLEQFFEVNDIPDTKRTALLISVIGSDSYKTLRDLCHPVLPKNRTFEELCELLRKQYSPQVAVFRERTTFYNARQEQGETVTVWYGRLKKLSVDCRFGENLEAVLLDKFVTGLRSGMIMDRLCEENEGLTLELALELAVNKECALKSEVAGATGAPTILPEFHGETDDWKVYQEILDEFYRANGIAGKDRVPVLISVIGKATYATLRSLCHPAAPKDMSYEELCGVLARQFIPEIAIFRHRALFYRAEQQRGESVKEWYARLKSLSMECKFDESLLEPLMVDRFVIGLVPGPVQNRLFEEQADQLRSIDRAVTLAATKEAELHQENGDETIAQGLAGLVIDDTRHDMVDTVSMAIIIATGITIGIIIRIPIQGANIMALVDIMDLTNIRFVILDRQPLVRDRIQVVTTGVKCRHVILDHRPDRAWVNAREEIIHLACPVALA</sequence>
<dbReference type="AlphaFoldDB" id="A0A182WJ28"/>
<evidence type="ECO:0000313" key="2">
    <source>
        <dbReference type="EnsemblMetazoa" id="AMIN010382-PA"/>
    </source>
</evidence>
<protein>
    <submittedName>
        <fullName evidence="2">Retrotrans_gag domain-containing protein</fullName>
    </submittedName>
</protein>
<dbReference type="Proteomes" id="UP000075920">
    <property type="component" value="Unassembled WGS sequence"/>
</dbReference>
<feature type="domain" description="Retrotransposon gag" evidence="1">
    <location>
        <begin position="290"/>
        <end position="360"/>
    </location>
</feature>
<reference evidence="2" key="2">
    <citation type="submission" date="2020-05" db="UniProtKB">
        <authorList>
            <consortium name="EnsemblMetazoa"/>
        </authorList>
    </citation>
    <scope>IDENTIFICATION</scope>
    <source>
        <strain evidence="2">MINIMUS1</strain>
    </source>
</reference>
<dbReference type="InterPro" id="IPR005162">
    <property type="entry name" value="Retrotrans_gag_dom"/>
</dbReference>
<organism evidence="2 3">
    <name type="scientific">Anopheles minimus</name>
    <dbReference type="NCBI Taxonomy" id="112268"/>
    <lineage>
        <taxon>Eukaryota</taxon>
        <taxon>Metazoa</taxon>
        <taxon>Ecdysozoa</taxon>
        <taxon>Arthropoda</taxon>
        <taxon>Hexapoda</taxon>
        <taxon>Insecta</taxon>
        <taxon>Pterygota</taxon>
        <taxon>Neoptera</taxon>
        <taxon>Endopterygota</taxon>
        <taxon>Diptera</taxon>
        <taxon>Nematocera</taxon>
        <taxon>Culicoidea</taxon>
        <taxon>Culicidae</taxon>
        <taxon>Anophelinae</taxon>
        <taxon>Anopheles</taxon>
    </lineage>
</organism>
<evidence type="ECO:0000313" key="3">
    <source>
        <dbReference type="Proteomes" id="UP000075920"/>
    </source>
</evidence>
<dbReference type="VEuPathDB" id="VectorBase:AMIN010382"/>
<dbReference type="STRING" id="112268.A0A182WJ28"/>